<dbReference type="EMBL" id="FUZI01000003">
    <property type="protein sequence ID" value="SKC32547.1"/>
    <property type="molecule type" value="Genomic_DNA"/>
</dbReference>
<dbReference type="PANTHER" id="PTHR43581:SF2">
    <property type="entry name" value="EXCINUCLEASE ATPASE SUBUNIT"/>
    <property type="match status" value="1"/>
</dbReference>
<dbReference type="PANTHER" id="PTHR43581">
    <property type="entry name" value="ATP/GTP PHOSPHATASE"/>
    <property type="match status" value="1"/>
</dbReference>
<dbReference type="OrthoDB" id="9815944at2"/>
<evidence type="ECO:0000259" key="1">
    <source>
        <dbReference type="Pfam" id="PF13304"/>
    </source>
</evidence>
<dbReference type="GO" id="GO:0005524">
    <property type="term" value="F:ATP binding"/>
    <property type="evidence" value="ECO:0007669"/>
    <property type="project" value="InterPro"/>
</dbReference>
<dbReference type="RefSeq" id="WP_159447947.1">
    <property type="nucleotide sequence ID" value="NZ_FUZI01000003.1"/>
</dbReference>
<dbReference type="GO" id="GO:0016887">
    <property type="term" value="F:ATP hydrolysis activity"/>
    <property type="evidence" value="ECO:0007669"/>
    <property type="project" value="InterPro"/>
</dbReference>
<gene>
    <name evidence="2" type="ORF">CZ809_02063</name>
</gene>
<dbReference type="AlphaFoldDB" id="A0A1T5I0D6"/>
<evidence type="ECO:0000313" key="2">
    <source>
        <dbReference type="EMBL" id="SKC32547.1"/>
    </source>
</evidence>
<proteinExistence type="predicted"/>
<name>A0A1T5I0D6_9GAMM</name>
<feature type="domain" description="ATPase AAA-type core" evidence="1">
    <location>
        <begin position="329"/>
        <end position="406"/>
    </location>
</feature>
<sequence>MLINQIDYDGKLVNLCEGDIYDEENVFSIIIGVNASGKSRLLAKICNIFLSTKERIKYIYPLSDLSKKKFCREKYISKQYCEIGSIKYKNNSNNNYIEYSYSNTEVDLYEYSKQNSSDFDVVFKVNDNYCLVDVPEKIITVSNSLFDKFPEVLNKELRDFYINKGSSCFNERYDSKLNLNIIKTRQISNSILNLVVSKYDFIEDVLYSLNIECNLEFKLKLKLKTSNSIRGEMYNIDNTILSLIKFKYDRNNELLMMKKIRKHFQLFLTLCYGRGDIHNLKFDYKKEFENKDITFKYNKNDKNGDLLEAVKELLSIGLISVNDVLFCSGRNKVSVSEKSSGELCYLHMVTAISSEIKNNSIILIDEPELSLHPRWQSEFIPFIQKLFKKYKGCHFICATHSPHIVSSLSGNNTFVTNISYKPLVPIKGTDVHHKSMDYQISRVFGMDNPNNEYLIRIALNLFTYISKYKMLNDEKREEYKFLLDISEHMDKSSPLYDLILTLKEMNEVYG</sequence>
<dbReference type="Proteomes" id="UP000189966">
    <property type="component" value="Unassembled WGS sequence"/>
</dbReference>
<organism evidence="2 3">
    <name type="scientific">Photobacterium piscicola</name>
    <dbReference type="NCBI Taxonomy" id="1378299"/>
    <lineage>
        <taxon>Bacteria</taxon>
        <taxon>Pseudomonadati</taxon>
        <taxon>Pseudomonadota</taxon>
        <taxon>Gammaproteobacteria</taxon>
        <taxon>Vibrionales</taxon>
        <taxon>Vibrionaceae</taxon>
        <taxon>Photobacterium</taxon>
    </lineage>
</organism>
<dbReference type="InterPro" id="IPR027417">
    <property type="entry name" value="P-loop_NTPase"/>
</dbReference>
<protein>
    <recommendedName>
        <fullName evidence="1">ATPase AAA-type core domain-containing protein</fullName>
    </recommendedName>
</protein>
<dbReference type="SUPFAM" id="SSF52540">
    <property type="entry name" value="P-loop containing nucleoside triphosphate hydrolases"/>
    <property type="match status" value="1"/>
</dbReference>
<dbReference type="Gene3D" id="3.40.50.300">
    <property type="entry name" value="P-loop containing nucleotide triphosphate hydrolases"/>
    <property type="match status" value="1"/>
</dbReference>
<dbReference type="InterPro" id="IPR003959">
    <property type="entry name" value="ATPase_AAA_core"/>
</dbReference>
<dbReference type="Pfam" id="PF13304">
    <property type="entry name" value="AAA_21"/>
    <property type="match status" value="1"/>
</dbReference>
<accession>A0A1T5I0D6</accession>
<reference evidence="2 3" key="1">
    <citation type="submission" date="2017-02" db="EMBL/GenBank/DDBJ databases">
        <authorList>
            <person name="Peterson S.W."/>
        </authorList>
    </citation>
    <scope>NUCLEOTIDE SEQUENCE [LARGE SCALE GENOMIC DNA]</scope>
    <source>
        <strain evidence="3">type strain: NCCB 100098</strain>
    </source>
</reference>
<dbReference type="InterPro" id="IPR051396">
    <property type="entry name" value="Bact_Antivir_Def_Nuclease"/>
</dbReference>
<evidence type="ECO:0000313" key="3">
    <source>
        <dbReference type="Proteomes" id="UP000189966"/>
    </source>
</evidence>